<reference evidence="2" key="1">
    <citation type="journal article" date="2022" name="Mol. Ecol. Resour.">
        <title>The genomes of chicory, endive, great burdock and yacon provide insights into Asteraceae palaeo-polyploidization history and plant inulin production.</title>
        <authorList>
            <person name="Fan W."/>
            <person name="Wang S."/>
            <person name="Wang H."/>
            <person name="Wang A."/>
            <person name="Jiang F."/>
            <person name="Liu H."/>
            <person name="Zhao H."/>
            <person name="Xu D."/>
            <person name="Zhang Y."/>
        </authorList>
    </citation>
    <scope>NUCLEOTIDE SEQUENCE [LARGE SCALE GENOMIC DNA]</scope>
    <source>
        <strain evidence="2">cv. Punajuju</strain>
    </source>
</reference>
<sequence length="354" mass="38806">MNEVKLFTCPTYGKFSNNNHRLATLQVEAELQNWRTCFRNYLTAQKQYVGALYSWLSKFIVPEKSGEEEEEADVMPNESTKDCVDEEDIGGFAGSWGHHSSPNTVPATIFQASIRDEVKEDTYLFVIDEVGKMELFSSSVTIDNNSSPDATVIQVKGKLESTMFLGGDLGRAEVGGAAIAQKIGYGSHLYHPFHSLFKSKDILMIIIALGISPDSTMVEKVMTPNPECANIDTPIVDALHTMHHGKFLHLPVVDREGIVVAIIDVLHISHAVVASVGSSGIDADAASTMMQNFWDSAMATSPADDDSDSRSESSFKLASEGTEIGKVIEYPLNVLLLYALVHENSDFLEMSWCG</sequence>
<comment type="caution">
    <text evidence="1">The sequence shown here is derived from an EMBL/GenBank/DDBJ whole genome shotgun (WGS) entry which is preliminary data.</text>
</comment>
<proteinExistence type="predicted"/>
<protein>
    <submittedName>
        <fullName evidence="1">Uncharacterized protein</fullName>
    </submittedName>
</protein>
<evidence type="ECO:0000313" key="2">
    <source>
        <dbReference type="Proteomes" id="UP001055811"/>
    </source>
</evidence>
<reference evidence="1 2" key="2">
    <citation type="journal article" date="2022" name="Mol. Ecol. Resour.">
        <title>The genomes of chicory, endive, great burdock and yacon provide insights into Asteraceae paleo-polyploidization history and plant inulin production.</title>
        <authorList>
            <person name="Fan W."/>
            <person name="Wang S."/>
            <person name="Wang H."/>
            <person name="Wang A."/>
            <person name="Jiang F."/>
            <person name="Liu H."/>
            <person name="Zhao H."/>
            <person name="Xu D."/>
            <person name="Zhang Y."/>
        </authorList>
    </citation>
    <scope>NUCLEOTIDE SEQUENCE [LARGE SCALE GENOMIC DNA]</scope>
    <source>
        <strain evidence="2">cv. Punajuju</strain>
        <tissue evidence="1">Leaves</tissue>
    </source>
</reference>
<dbReference type="EMBL" id="CM042014">
    <property type="protein sequence ID" value="KAI3720587.1"/>
    <property type="molecule type" value="Genomic_DNA"/>
</dbReference>
<dbReference type="Proteomes" id="UP001055811">
    <property type="component" value="Linkage Group LG06"/>
</dbReference>
<keyword evidence="2" id="KW-1185">Reference proteome</keyword>
<evidence type="ECO:0000313" key="1">
    <source>
        <dbReference type="EMBL" id="KAI3720587.1"/>
    </source>
</evidence>
<accession>A0ACB9BDX2</accession>
<name>A0ACB9BDX2_CICIN</name>
<gene>
    <name evidence="1" type="ORF">L2E82_31576</name>
</gene>
<organism evidence="1 2">
    <name type="scientific">Cichorium intybus</name>
    <name type="common">Chicory</name>
    <dbReference type="NCBI Taxonomy" id="13427"/>
    <lineage>
        <taxon>Eukaryota</taxon>
        <taxon>Viridiplantae</taxon>
        <taxon>Streptophyta</taxon>
        <taxon>Embryophyta</taxon>
        <taxon>Tracheophyta</taxon>
        <taxon>Spermatophyta</taxon>
        <taxon>Magnoliopsida</taxon>
        <taxon>eudicotyledons</taxon>
        <taxon>Gunneridae</taxon>
        <taxon>Pentapetalae</taxon>
        <taxon>asterids</taxon>
        <taxon>campanulids</taxon>
        <taxon>Asterales</taxon>
        <taxon>Asteraceae</taxon>
        <taxon>Cichorioideae</taxon>
        <taxon>Cichorieae</taxon>
        <taxon>Cichoriinae</taxon>
        <taxon>Cichorium</taxon>
    </lineage>
</organism>